<feature type="compositionally biased region" description="Polar residues" evidence="1">
    <location>
        <begin position="489"/>
        <end position="503"/>
    </location>
</feature>
<feature type="region of interest" description="Disordered" evidence="1">
    <location>
        <begin position="79"/>
        <end position="181"/>
    </location>
</feature>
<feature type="compositionally biased region" description="Acidic residues" evidence="1">
    <location>
        <begin position="478"/>
        <end position="488"/>
    </location>
</feature>
<dbReference type="EMBL" id="CAUYUE010000013">
    <property type="protein sequence ID" value="CAK0785627.1"/>
    <property type="molecule type" value="Genomic_DNA"/>
</dbReference>
<accession>A0AAV1IEJ9</accession>
<dbReference type="Proteomes" id="UP001314263">
    <property type="component" value="Unassembled WGS sequence"/>
</dbReference>
<feature type="compositionally biased region" description="Low complexity" evidence="1">
    <location>
        <begin position="316"/>
        <end position="334"/>
    </location>
</feature>
<evidence type="ECO:0000256" key="2">
    <source>
        <dbReference type="SAM" id="Phobius"/>
    </source>
</evidence>
<keyword evidence="2" id="KW-0812">Transmembrane</keyword>
<feature type="region of interest" description="Disordered" evidence="1">
    <location>
        <begin position="216"/>
        <end position="588"/>
    </location>
</feature>
<comment type="caution">
    <text evidence="3">The sequence shown here is derived from an EMBL/GenBank/DDBJ whole genome shotgun (WGS) entry which is preliminary data.</text>
</comment>
<feature type="compositionally biased region" description="Basic and acidic residues" evidence="1">
    <location>
        <begin position="280"/>
        <end position="314"/>
    </location>
</feature>
<feature type="transmembrane region" description="Helical" evidence="2">
    <location>
        <begin position="186"/>
        <end position="207"/>
    </location>
</feature>
<feature type="compositionally biased region" description="Basic and acidic residues" evidence="1">
    <location>
        <begin position="252"/>
        <end position="265"/>
    </location>
</feature>
<name>A0AAV1IEJ9_9CHLO</name>
<feature type="compositionally biased region" description="Basic and acidic residues" evidence="1">
    <location>
        <begin position="555"/>
        <end position="574"/>
    </location>
</feature>
<sequence>MHSVRFRQPALAPSCRYSTGILLHRQGRGLISQSHYGSAGPRRKRATILVVRAEPGKVEGALQGITDWWRSLIGQDTASEKSIASGERDGPKAEEAKRHAESGQQTVSTPADRATKTASPLSPYPEVDVPGSNGSHKSNTVSTGTQTDPIKPAKGSEKADGAASWSQSGTTQTGWDDADPASKPGVLGYAIIGGLILMALFTTSLMVKGIGHLRQSRKEKKVATPAMMQLHQSRKQRRRAKNAEHTQLFADTKQEKRLLRDKESIGDPAADTQGSQKIKQAGDFKPWSRDELAAMKETGDKESAKLEQKVKADLPKQSSSKGGRQRQQQHQQQQTNQNEEAGRPRVWVPGQGWVAIDPDWEQQGDAAPLAEQKSQQTQHRGGQEEAKAGPSQIRIQGHTADSRREGSNVAGLASDDTGRVKAGSNQAAELQRSEETDDPQEAQAGDAGSSDAVMAREGYATGEEHEASKPQKQRQAESDEQATADQSDEQASAEQREQGQSGMQEEHADHQDQADTGLEDGQQTGSSFPQHDSGPSNGQEESSKQALQGTEEQPGDERQSRQKGHQEGFRHDEAVSLPPLPSVADVEKPKSAVDLASLQLPSDLSVHSLRDRAAVSMRASLAAGEASHRAASYSSAASAAASKAAQAAQSAAQAASYAQRALGAKSAEELEEAALRSARARSQAEEAEARAATAAAMATAHQEVSASQAVAAEQAADSGAPAHQIFLQSAKRRSQTAWYSARSTGERAGHALLGWLSVAWLWLQQAWHTLLDWGNRAVYYLNIAWNWVVGFVTHAYMRMKHAVQGH</sequence>
<dbReference type="AlphaFoldDB" id="A0AAV1IEJ9"/>
<feature type="compositionally biased region" description="Polar residues" evidence="1">
    <location>
        <begin position="132"/>
        <end position="148"/>
    </location>
</feature>
<feature type="compositionally biased region" description="Basic and acidic residues" evidence="1">
    <location>
        <begin position="462"/>
        <end position="477"/>
    </location>
</feature>
<protein>
    <submittedName>
        <fullName evidence="3">Uncharacterized protein</fullName>
    </submittedName>
</protein>
<evidence type="ECO:0000256" key="1">
    <source>
        <dbReference type="SAM" id="MobiDB-lite"/>
    </source>
</evidence>
<keyword evidence="4" id="KW-1185">Reference proteome</keyword>
<feature type="compositionally biased region" description="Basic and acidic residues" evidence="1">
    <location>
        <begin position="86"/>
        <end position="101"/>
    </location>
</feature>
<feature type="compositionally biased region" description="Polar residues" evidence="1">
    <location>
        <begin position="164"/>
        <end position="174"/>
    </location>
</feature>
<proteinExistence type="predicted"/>
<keyword evidence="2" id="KW-0472">Membrane</keyword>
<organism evidence="3 4">
    <name type="scientific">Coccomyxa viridis</name>
    <dbReference type="NCBI Taxonomy" id="1274662"/>
    <lineage>
        <taxon>Eukaryota</taxon>
        <taxon>Viridiplantae</taxon>
        <taxon>Chlorophyta</taxon>
        <taxon>core chlorophytes</taxon>
        <taxon>Trebouxiophyceae</taxon>
        <taxon>Trebouxiophyceae incertae sedis</taxon>
        <taxon>Coccomyxaceae</taxon>
        <taxon>Coccomyxa</taxon>
    </lineage>
</organism>
<reference evidence="3 4" key="1">
    <citation type="submission" date="2023-10" db="EMBL/GenBank/DDBJ databases">
        <authorList>
            <person name="Maclean D."/>
            <person name="Macfadyen A."/>
        </authorList>
    </citation>
    <scope>NUCLEOTIDE SEQUENCE [LARGE SCALE GENOMIC DNA]</scope>
</reference>
<keyword evidence="2" id="KW-1133">Transmembrane helix</keyword>
<feature type="compositionally biased region" description="Polar residues" evidence="1">
    <location>
        <begin position="521"/>
        <end position="551"/>
    </location>
</feature>
<evidence type="ECO:0000313" key="4">
    <source>
        <dbReference type="Proteomes" id="UP001314263"/>
    </source>
</evidence>
<gene>
    <name evidence="3" type="ORF">CVIRNUC_008838</name>
</gene>
<feature type="compositionally biased region" description="Basic and acidic residues" evidence="1">
    <location>
        <begin position="504"/>
        <end position="513"/>
    </location>
</feature>
<evidence type="ECO:0000313" key="3">
    <source>
        <dbReference type="EMBL" id="CAK0785627.1"/>
    </source>
</evidence>